<dbReference type="Gene3D" id="2.60.40.770">
    <property type="match status" value="2"/>
</dbReference>
<evidence type="ECO:0000256" key="2">
    <source>
        <dbReference type="ARBA" id="ARBA00006370"/>
    </source>
</evidence>
<evidence type="ECO:0000256" key="5">
    <source>
        <dbReference type="SAM" id="SignalP"/>
    </source>
</evidence>
<feature type="chain" id="PRO_5039588539" description="MD-2-related lipid-recognition domain-containing protein" evidence="5">
    <location>
        <begin position="21"/>
        <end position="274"/>
    </location>
</feature>
<keyword evidence="5" id="KW-0732">Signal</keyword>
<keyword evidence="4" id="KW-1133">Transmembrane helix</keyword>
<keyword evidence="4" id="KW-0472">Membrane</keyword>
<keyword evidence="3" id="KW-0964">Secreted</keyword>
<dbReference type="SMART" id="SM00737">
    <property type="entry name" value="ML"/>
    <property type="match status" value="2"/>
</dbReference>
<comment type="caution">
    <text evidence="7">The sequence shown here is derived from an EMBL/GenBank/DDBJ whole genome shotgun (WGS) entry which is preliminary data.</text>
</comment>
<evidence type="ECO:0000256" key="3">
    <source>
        <dbReference type="ARBA" id="ARBA00022525"/>
    </source>
</evidence>
<dbReference type="Proteomes" id="UP000821837">
    <property type="component" value="Unassembled WGS sequence"/>
</dbReference>
<evidence type="ECO:0000313" key="7">
    <source>
        <dbReference type="EMBL" id="KAH7956666.1"/>
    </source>
</evidence>
<feature type="domain" description="MD-2-related lipid-recognition" evidence="6">
    <location>
        <begin position="27"/>
        <end position="147"/>
    </location>
</feature>
<evidence type="ECO:0000259" key="6">
    <source>
        <dbReference type="SMART" id="SM00737"/>
    </source>
</evidence>
<dbReference type="InterPro" id="IPR039670">
    <property type="entry name" value="NPC2-like"/>
</dbReference>
<keyword evidence="4" id="KW-0812">Transmembrane</keyword>
<accession>A0A9D4PVX6</accession>
<dbReference type="GO" id="GO:0032934">
    <property type="term" value="F:sterol binding"/>
    <property type="evidence" value="ECO:0007669"/>
    <property type="project" value="InterPro"/>
</dbReference>
<evidence type="ECO:0000313" key="8">
    <source>
        <dbReference type="Proteomes" id="UP000821837"/>
    </source>
</evidence>
<dbReference type="PANTHER" id="PTHR11306:SF68">
    <property type="entry name" value="NPC INTRACELLULAR CHOLESTEROL TRANSPORTER 2"/>
    <property type="match status" value="1"/>
</dbReference>
<dbReference type="GO" id="GO:0015918">
    <property type="term" value="P:sterol transport"/>
    <property type="evidence" value="ECO:0007669"/>
    <property type="project" value="InterPro"/>
</dbReference>
<feature type="signal peptide" evidence="5">
    <location>
        <begin position="1"/>
        <end position="20"/>
    </location>
</feature>
<dbReference type="Pfam" id="PF02221">
    <property type="entry name" value="E1_DerP2_DerF2"/>
    <property type="match status" value="2"/>
</dbReference>
<reference evidence="7" key="2">
    <citation type="submission" date="2021-09" db="EMBL/GenBank/DDBJ databases">
        <authorList>
            <person name="Jia N."/>
            <person name="Wang J."/>
            <person name="Shi W."/>
            <person name="Du L."/>
            <person name="Sun Y."/>
            <person name="Zhan W."/>
            <person name="Jiang J."/>
            <person name="Wang Q."/>
            <person name="Zhang B."/>
            <person name="Ji P."/>
            <person name="Sakyi L.B."/>
            <person name="Cui X."/>
            <person name="Yuan T."/>
            <person name="Jiang B."/>
            <person name="Yang W."/>
            <person name="Lam T.T.-Y."/>
            <person name="Chang Q."/>
            <person name="Ding S."/>
            <person name="Wang X."/>
            <person name="Zhu J."/>
            <person name="Ruan X."/>
            <person name="Zhao L."/>
            <person name="Wei J."/>
            <person name="Que T."/>
            <person name="Du C."/>
            <person name="Cheng J."/>
            <person name="Dai P."/>
            <person name="Han X."/>
            <person name="Huang E."/>
            <person name="Gao Y."/>
            <person name="Liu J."/>
            <person name="Shao H."/>
            <person name="Ye R."/>
            <person name="Li L."/>
            <person name="Wei W."/>
            <person name="Wang X."/>
            <person name="Wang C."/>
            <person name="Huo Q."/>
            <person name="Li W."/>
            <person name="Guo W."/>
            <person name="Chen H."/>
            <person name="Chen S."/>
            <person name="Zhou L."/>
            <person name="Zhou L."/>
            <person name="Ni X."/>
            <person name="Tian J."/>
            <person name="Zhou Y."/>
            <person name="Sheng Y."/>
            <person name="Liu T."/>
            <person name="Pan Y."/>
            <person name="Xia L."/>
            <person name="Li J."/>
            <person name="Zhao F."/>
            <person name="Cao W."/>
        </authorList>
    </citation>
    <scope>NUCLEOTIDE SEQUENCE</scope>
    <source>
        <strain evidence="7">Rsan-2018</strain>
        <tissue evidence="7">Larvae</tissue>
    </source>
</reference>
<feature type="domain" description="MD-2-related lipid-recognition" evidence="6">
    <location>
        <begin position="152"/>
        <end position="271"/>
    </location>
</feature>
<comment type="similarity">
    <text evidence="2">Belongs to the NPC2 family.</text>
</comment>
<gene>
    <name evidence="7" type="ORF">HPB52_011565</name>
</gene>
<dbReference type="SUPFAM" id="SSF81296">
    <property type="entry name" value="E set domains"/>
    <property type="match status" value="2"/>
</dbReference>
<dbReference type="PANTHER" id="PTHR11306">
    <property type="entry name" value="NIEMANN PICK TYPE C2 PROTEIN NPC2-RELATED"/>
    <property type="match status" value="1"/>
</dbReference>
<reference evidence="7" key="1">
    <citation type="journal article" date="2020" name="Cell">
        <title>Large-Scale Comparative Analyses of Tick Genomes Elucidate Their Genetic Diversity and Vector Capacities.</title>
        <authorList>
            <consortium name="Tick Genome and Microbiome Consortium (TIGMIC)"/>
            <person name="Jia N."/>
            <person name="Wang J."/>
            <person name="Shi W."/>
            <person name="Du L."/>
            <person name="Sun Y."/>
            <person name="Zhan W."/>
            <person name="Jiang J.F."/>
            <person name="Wang Q."/>
            <person name="Zhang B."/>
            <person name="Ji P."/>
            <person name="Bell-Sakyi L."/>
            <person name="Cui X.M."/>
            <person name="Yuan T.T."/>
            <person name="Jiang B.G."/>
            <person name="Yang W.F."/>
            <person name="Lam T.T."/>
            <person name="Chang Q.C."/>
            <person name="Ding S.J."/>
            <person name="Wang X.J."/>
            <person name="Zhu J.G."/>
            <person name="Ruan X.D."/>
            <person name="Zhao L."/>
            <person name="Wei J.T."/>
            <person name="Ye R.Z."/>
            <person name="Que T.C."/>
            <person name="Du C.H."/>
            <person name="Zhou Y.H."/>
            <person name="Cheng J.X."/>
            <person name="Dai P.F."/>
            <person name="Guo W.B."/>
            <person name="Han X.H."/>
            <person name="Huang E.J."/>
            <person name="Li L.F."/>
            <person name="Wei W."/>
            <person name="Gao Y.C."/>
            <person name="Liu J.Z."/>
            <person name="Shao H.Z."/>
            <person name="Wang X."/>
            <person name="Wang C.C."/>
            <person name="Yang T.C."/>
            <person name="Huo Q.B."/>
            <person name="Li W."/>
            <person name="Chen H.Y."/>
            <person name="Chen S.E."/>
            <person name="Zhou L.G."/>
            <person name="Ni X.B."/>
            <person name="Tian J.H."/>
            <person name="Sheng Y."/>
            <person name="Liu T."/>
            <person name="Pan Y.S."/>
            <person name="Xia L.Y."/>
            <person name="Li J."/>
            <person name="Zhao F."/>
            <person name="Cao W.C."/>
        </authorList>
    </citation>
    <scope>NUCLEOTIDE SEQUENCE</scope>
    <source>
        <strain evidence="7">Rsan-2018</strain>
    </source>
</reference>
<organism evidence="7 8">
    <name type="scientific">Rhipicephalus sanguineus</name>
    <name type="common">Brown dog tick</name>
    <name type="synonym">Ixodes sanguineus</name>
    <dbReference type="NCBI Taxonomy" id="34632"/>
    <lineage>
        <taxon>Eukaryota</taxon>
        <taxon>Metazoa</taxon>
        <taxon>Ecdysozoa</taxon>
        <taxon>Arthropoda</taxon>
        <taxon>Chelicerata</taxon>
        <taxon>Arachnida</taxon>
        <taxon>Acari</taxon>
        <taxon>Parasitiformes</taxon>
        <taxon>Ixodida</taxon>
        <taxon>Ixodoidea</taxon>
        <taxon>Ixodidae</taxon>
        <taxon>Rhipicephalinae</taxon>
        <taxon>Rhipicephalus</taxon>
        <taxon>Rhipicephalus</taxon>
    </lineage>
</organism>
<protein>
    <recommendedName>
        <fullName evidence="6">MD-2-related lipid-recognition domain-containing protein</fullName>
    </recommendedName>
</protein>
<dbReference type="EMBL" id="JABSTV010001250">
    <property type="protein sequence ID" value="KAH7956666.1"/>
    <property type="molecule type" value="Genomic_DNA"/>
</dbReference>
<dbReference type="AlphaFoldDB" id="A0A9D4PVX6"/>
<feature type="transmembrane region" description="Helical" evidence="4">
    <location>
        <begin position="129"/>
        <end position="147"/>
    </location>
</feature>
<proteinExistence type="inferred from homology"/>
<dbReference type="VEuPathDB" id="VectorBase:RSAN_057092"/>
<sequence length="274" mass="29804">MEGITTRFTVAFVVIGLALGQSRNITYEDCGSNAQILSAVLEPCDSDPCVLKRKHTAVIRYSLISDQDSDTATIDARMKLLGINMRVPGLEKDLCKGAVECPVIKDKTYNGTLEVYVPWYIPNARTPLIMIRFIAVSLLFGLAIAQLRNVMYRDCGSTAEIISLQVEPCNSDPCVMKRGTAARVYFELVSDQDSETAVLEATTKLFGITVPVPGVETNMCSGVVKCPIKKGKTYKGVLTMPIASFAPTGKTPLNMKLKGDKGVSVCTNSFMILE</sequence>
<dbReference type="InterPro" id="IPR014756">
    <property type="entry name" value="Ig_E-set"/>
</dbReference>
<comment type="subcellular location">
    <subcellularLocation>
        <location evidence="1">Secreted</location>
    </subcellularLocation>
</comment>
<evidence type="ECO:0000256" key="1">
    <source>
        <dbReference type="ARBA" id="ARBA00004613"/>
    </source>
</evidence>
<dbReference type="GO" id="GO:0005576">
    <property type="term" value="C:extracellular region"/>
    <property type="evidence" value="ECO:0007669"/>
    <property type="project" value="UniProtKB-SubCell"/>
</dbReference>
<name>A0A9D4PVX6_RHISA</name>
<dbReference type="FunFam" id="2.60.40.770:FF:000001">
    <property type="entry name" value="NPC intracellular cholesterol transporter 2"/>
    <property type="match status" value="2"/>
</dbReference>
<dbReference type="InterPro" id="IPR003172">
    <property type="entry name" value="ML_dom"/>
</dbReference>
<evidence type="ECO:0000256" key="4">
    <source>
        <dbReference type="SAM" id="Phobius"/>
    </source>
</evidence>
<dbReference type="VEuPathDB" id="VectorBase:RSAN_049069"/>
<keyword evidence="8" id="KW-1185">Reference proteome</keyword>